<proteinExistence type="predicted"/>
<organism evidence="1 2">
    <name type="scientific">Pseudobutyrivibrio xylanivorans</name>
    <dbReference type="NCBI Taxonomy" id="185007"/>
    <lineage>
        <taxon>Bacteria</taxon>
        <taxon>Bacillati</taxon>
        <taxon>Bacillota</taxon>
        <taxon>Clostridia</taxon>
        <taxon>Lachnospirales</taxon>
        <taxon>Lachnospiraceae</taxon>
        <taxon>Pseudobutyrivibrio</taxon>
    </lineage>
</organism>
<evidence type="ECO:0000313" key="2">
    <source>
        <dbReference type="Proteomes" id="UP000327030"/>
    </source>
</evidence>
<dbReference type="EMBL" id="CP043028">
    <property type="protein sequence ID" value="QFJ53517.1"/>
    <property type="molecule type" value="Genomic_DNA"/>
</dbReference>
<dbReference type="AlphaFoldDB" id="A0A5P6VLS5"/>
<accession>A0A5P6VLS5</accession>
<gene>
    <name evidence="1" type="ORF">FXF36_00845</name>
</gene>
<name>A0A5P6VLS5_PSEXY</name>
<evidence type="ECO:0008006" key="3">
    <source>
        <dbReference type="Google" id="ProtNLM"/>
    </source>
</evidence>
<protein>
    <recommendedName>
        <fullName evidence="3">Methyltransferase</fullName>
    </recommendedName>
</protein>
<evidence type="ECO:0000313" key="1">
    <source>
        <dbReference type="EMBL" id="QFJ53517.1"/>
    </source>
</evidence>
<dbReference type="KEGG" id="pxv:FXF36_00845"/>
<dbReference type="RefSeq" id="WP_151622021.1">
    <property type="nucleotide sequence ID" value="NZ_CP043028.1"/>
</dbReference>
<dbReference type="OrthoDB" id="9772751at2"/>
<reference evidence="2" key="1">
    <citation type="submission" date="2019-08" db="EMBL/GenBank/DDBJ databases">
        <title>Complete Genome Sequence of the Polysaccharide-Degrading Rumen Bacterium Pseudobutyrivibrio xylanivorans MA3014.</title>
        <authorList>
            <person name="Palevich N."/>
            <person name="Maclean P.H."/>
            <person name="Kelly W.J."/>
            <person name="Leahy S.C."/>
            <person name="Rakonjac J."/>
            <person name="Attwood G.T."/>
        </authorList>
    </citation>
    <scope>NUCLEOTIDE SEQUENCE [LARGE SCALE GENOMIC DNA]</scope>
    <source>
        <strain evidence="2">MA3014</strain>
    </source>
</reference>
<dbReference type="Proteomes" id="UP000327030">
    <property type="component" value="Chromosome 1"/>
</dbReference>
<sequence>MRLFKNFVSQTRKPEGFLGQMMVNGMNSGHAEIEGALKDAGFSAIKTDHHESKPWITVIAEK</sequence>